<reference evidence="2 3" key="1">
    <citation type="submission" date="2019-03" db="EMBL/GenBank/DDBJ databases">
        <title>Single cell metagenomics reveals metabolic interactions within the superorganism composed of flagellate Streblomastix strix and complex community of Bacteroidetes bacteria on its surface.</title>
        <authorList>
            <person name="Treitli S.C."/>
            <person name="Kolisko M."/>
            <person name="Husnik F."/>
            <person name="Keeling P."/>
            <person name="Hampl V."/>
        </authorList>
    </citation>
    <scope>NUCLEOTIDE SEQUENCE [LARGE SCALE GENOMIC DNA]</scope>
    <source>
        <strain evidence="2">ST1C</strain>
    </source>
</reference>
<organism evidence="2 3">
    <name type="scientific">Streblomastix strix</name>
    <dbReference type="NCBI Taxonomy" id="222440"/>
    <lineage>
        <taxon>Eukaryota</taxon>
        <taxon>Metamonada</taxon>
        <taxon>Preaxostyla</taxon>
        <taxon>Oxymonadida</taxon>
        <taxon>Streblomastigidae</taxon>
        <taxon>Streblomastix</taxon>
    </lineage>
</organism>
<feature type="compositionally biased region" description="Basic and acidic residues" evidence="1">
    <location>
        <begin position="167"/>
        <end position="181"/>
    </location>
</feature>
<feature type="region of interest" description="Disordered" evidence="1">
    <location>
        <begin position="132"/>
        <end position="211"/>
    </location>
</feature>
<feature type="region of interest" description="Disordered" evidence="1">
    <location>
        <begin position="22"/>
        <end position="47"/>
    </location>
</feature>
<feature type="non-terminal residue" evidence="2">
    <location>
        <position position="508"/>
    </location>
</feature>
<evidence type="ECO:0000313" key="3">
    <source>
        <dbReference type="Proteomes" id="UP000324800"/>
    </source>
</evidence>
<evidence type="ECO:0000256" key="1">
    <source>
        <dbReference type="SAM" id="MobiDB-lite"/>
    </source>
</evidence>
<sequence>MHSKLVELNQIHNASIKSQFIPSGKVGEQSSTSTVEREDSSCSHDNENSRMYWGEAVDEVYDIGSYIGKPWRCTECNERFSERSMMQQLEEEKILKKFVLKLVKKEDYNKGNDAAVAGGIYGDDDEQRYEQYDSDNDDDDFDISVEEDESGEKVKNDEKTISVNGQKLEEHKGQRKEEEKQRKKKLMEKKAQLKQKAKDKKKKDKLREPEVIRRKQVFNQQKLLARDLLSKEEKCLNNELFNREKVRRNWQRRQNKYNLDTGEDGVVANSDSDGDLLDQLSDDSAIENYEEDDDGNEAVVQYRRLLFMACVCEARLGPLHWTVGWLHEQLMECVGNNVADEGITEGMPAHKLLLHGIRVIEYVKSITKNGLNYPSGLSYFTLRLAFLLESINFAMRRREDELERKLLNIPPRNTGFDQREDQINEDQQQPTSLNDDQKQENKAKDFPFTFPSFNSLYPYYKNLSMKDEIISILGTLFPDTYQYFTANSPSLYHTPPSYRPLPPYTHTS</sequence>
<dbReference type="Proteomes" id="UP000324800">
    <property type="component" value="Unassembled WGS sequence"/>
</dbReference>
<feature type="compositionally biased region" description="Basic residues" evidence="1">
    <location>
        <begin position="182"/>
        <end position="204"/>
    </location>
</feature>
<dbReference type="AlphaFoldDB" id="A0A5J4U639"/>
<feature type="compositionally biased region" description="Acidic residues" evidence="1">
    <location>
        <begin position="132"/>
        <end position="150"/>
    </location>
</feature>
<feature type="compositionally biased region" description="Basic and acidic residues" evidence="1">
    <location>
        <begin position="35"/>
        <end position="47"/>
    </location>
</feature>
<protein>
    <submittedName>
        <fullName evidence="2">Uncharacterized protein</fullName>
    </submittedName>
</protein>
<gene>
    <name evidence="2" type="ORF">EZS28_038644</name>
</gene>
<name>A0A5J4U639_9EUKA</name>
<proteinExistence type="predicted"/>
<comment type="caution">
    <text evidence="2">The sequence shown here is derived from an EMBL/GenBank/DDBJ whole genome shotgun (WGS) entry which is preliminary data.</text>
</comment>
<feature type="compositionally biased region" description="Basic and acidic residues" evidence="1">
    <location>
        <begin position="151"/>
        <end position="160"/>
    </location>
</feature>
<evidence type="ECO:0000313" key="2">
    <source>
        <dbReference type="EMBL" id="KAA6365829.1"/>
    </source>
</evidence>
<feature type="region of interest" description="Disordered" evidence="1">
    <location>
        <begin position="409"/>
        <end position="440"/>
    </location>
</feature>
<accession>A0A5J4U639</accession>
<feature type="compositionally biased region" description="Polar residues" evidence="1">
    <location>
        <begin position="425"/>
        <end position="434"/>
    </location>
</feature>
<dbReference type="EMBL" id="SNRW01020027">
    <property type="protein sequence ID" value="KAA6365829.1"/>
    <property type="molecule type" value="Genomic_DNA"/>
</dbReference>